<dbReference type="AlphaFoldDB" id="A0A317ECX9"/>
<name>A0A317ECX9_9PROT</name>
<dbReference type="SMART" id="SM00558">
    <property type="entry name" value="JmjC"/>
    <property type="match status" value="1"/>
</dbReference>
<dbReference type="SUPFAM" id="SSF51197">
    <property type="entry name" value="Clavaminate synthase-like"/>
    <property type="match status" value="1"/>
</dbReference>
<dbReference type="PANTHER" id="PTHR12461">
    <property type="entry name" value="HYPOXIA-INDUCIBLE FACTOR 1 ALPHA INHIBITOR-RELATED"/>
    <property type="match status" value="1"/>
</dbReference>
<dbReference type="PANTHER" id="PTHR12461:SF105">
    <property type="entry name" value="HYPOXIA-INDUCIBLE FACTOR 1-ALPHA INHIBITOR"/>
    <property type="match status" value="1"/>
</dbReference>
<reference evidence="3" key="1">
    <citation type="submission" date="2018-05" db="EMBL/GenBank/DDBJ databases">
        <title>Zavarzinia sp. HR-AS.</title>
        <authorList>
            <person name="Lee Y."/>
            <person name="Jeon C.O."/>
        </authorList>
    </citation>
    <scope>NUCLEOTIDE SEQUENCE [LARGE SCALE GENOMIC DNA]</scope>
    <source>
        <strain evidence="3">DSM 1231</strain>
    </source>
</reference>
<comment type="caution">
    <text evidence="2">The sequence shown here is derived from an EMBL/GenBank/DDBJ whole genome shotgun (WGS) entry which is preliminary data.</text>
</comment>
<keyword evidence="3" id="KW-1185">Reference proteome</keyword>
<dbReference type="EMBL" id="QGLF01000001">
    <property type="protein sequence ID" value="PWR24126.1"/>
    <property type="molecule type" value="Genomic_DNA"/>
</dbReference>
<evidence type="ECO:0000313" key="3">
    <source>
        <dbReference type="Proteomes" id="UP000246077"/>
    </source>
</evidence>
<dbReference type="InterPro" id="IPR041667">
    <property type="entry name" value="Cupin_8"/>
</dbReference>
<gene>
    <name evidence="2" type="ORF">DKG75_05365</name>
</gene>
<feature type="domain" description="JmjC" evidence="1">
    <location>
        <begin position="111"/>
        <end position="260"/>
    </location>
</feature>
<evidence type="ECO:0000313" key="2">
    <source>
        <dbReference type="EMBL" id="PWR24126.1"/>
    </source>
</evidence>
<organism evidence="2 3">
    <name type="scientific">Zavarzinia compransoris</name>
    <dbReference type="NCBI Taxonomy" id="1264899"/>
    <lineage>
        <taxon>Bacteria</taxon>
        <taxon>Pseudomonadati</taxon>
        <taxon>Pseudomonadota</taxon>
        <taxon>Alphaproteobacteria</taxon>
        <taxon>Rhodospirillales</taxon>
        <taxon>Zavarziniaceae</taxon>
        <taxon>Zavarzinia</taxon>
    </lineage>
</organism>
<proteinExistence type="predicted"/>
<sequence length="260" mass="29395">MQVAERQRLLSPAEAVPRIWRPSANEFLENFYAPSRPVVIEGAMEGWPALARWTPDYLARTVGAAPVTFQGDRDGDGDFELYKDNHARTLPFDQFIARIAGHRGNDAYLTAYNSAANREALRPLENDLGYLDDFLTRQHGMIWIGPAGTFTPLHFDLTNNLLAQVVGRKVITLLPPSETPRLANTRHVFSDVHDVGDVERLKLYPDARFAARVEVTLSPGELLYIPVGWWHQVRSLDFSVMLTYTNFHWANDAYVDFPAA</sequence>
<accession>A0A317ECX9</accession>
<dbReference type="PROSITE" id="PS51184">
    <property type="entry name" value="JMJC"/>
    <property type="match status" value="1"/>
</dbReference>
<evidence type="ECO:0000259" key="1">
    <source>
        <dbReference type="PROSITE" id="PS51184"/>
    </source>
</evidence>
<protein>
    <submittedName>
        <fullName evidence="2">Cupin-like domain-containing protein</fullName>
    </submittedName>
</protein>
<dbReference type="InterPro" id="IPR003347">
    <property type="entry name" value="JmjC_dom"/>
</dbReference>
<dbReference type="OrthoDB" id="9808424at2"/>
<dbReference type="Gene3D" id="2.60.120.650">
    <property type="entry name" value="Cupin"/>
    <property type="match status" value="1"/>
</dbReference>
<dbReference type="Pfam" id="PF13621">
    <property type="entry name" value="Cupin_8"/>
    <property type="match status" value="1"/>
</dbReference>
<dbReference type="Proteomes" id="UP000246077">
    <property type="component" value="Unassembled WGS sequence"/>
</dbReference>